<evidence type="ECO:0000256" key="1">
    <source>
        <dbReference type="SAM" id="Phobius"/>
    </source>
</evidence>
<dbReference type="AlphaFoldDB" id="A0AAV8Z498"/>
<evidence type="ECO:0000313" key="2">
    <source>
        <dbReference type="EMBL" id="KAJ8958953.1"/>
    </source>
</evidence>
<keyword evidence="1" id="KW-1133">Transmembrane helix</keyword>
<dbReference type="PANTHER" id="PTHR46953">
    <property type="entry name" value="G-PROTEIN COUPLED RECEPTOR MTH-LIKE 1-RELATED"/>
    <property type="match status" value="1"/>
</dbReference>
<reference evidence="2" key="1">
    <citation type="journal article" date="2023" name="Insect Mol. Biol.">
        <title>Genome sequencing provides insights into the evolution of gene families encoding plant cell wall-degrading enzymes in longhorned beetles.</title>
        <authorList>
            <person name="Shin N.R."/>
            <person name="Okamura Y."/>
            <person name="Kirsch R."/>
            <person name="Pauchet Y."/>
        </authorList>
    </citation>
    <scope>NUCLEOTIDE SEQUENCE</scope>
    <source>
        <strain evidence="2">AMC_N1</strain>
    </source>
</reference>
<feature type="transmembrane region" description="Helical" evidence="1">
    <location>
        <begin position="345"/>
        <end position="364"/>
    </location>
</feature>
<protein>
    <recommendedName>
        <fullName evidence="4">Methuselah N-terminal domain-containing protein</fullName>
    </recommendedName>
</protein>
<gene>
    <name evidence="2" type="ORF">NQ318_019724</name>
</gene>
<name>A0AAV8Z498_9CUCU</name>
<comment type="caution">
    <text evidence="2">The sequence shown here is derived from an EMBL/GenBank/DDBJ whole genome shotgun (WGS) entry which is preliminary data.</text>
</comment>
<organism evidence="2 3">
    <name type="scientific">Aromia moschata</name>
    <dbReference type="NCBI Taxonomy" id="1265417"/>
    <lineage>
        <taxon>Eukaryota</taxon>
        <taxon>Metazoa</taxon>
        <taxon>Ecdysozoa</taxon>
        <taxon>Arthropoda</taxon>
        <taxon>Hexapoda</taxon>
        <taxon>Insecta</taxon>
        <taxon>Pterygota</taxon>
        <taxon>Neoptera</taxon>
        <taxon>Endopterygota</taxon>
        <taxon>Coleoptera</taxon>
        <taxon>Polyphaga</taxon>
        <taxon>Cucujiformia</taxon>
        <taxon>Chrysomeloidea</taxon>
        <taxon>Cerambycidae</taxon>
        <taxon>Cerambycinae</taxon>
        <taxon>Callichromatini</taxon>
        <taxon>Aromia</taxon>
    </lineage>
</organism>
<evidence type="ECO:0000313" key="3">
    <source>
        <dbReference type="Proteomes" id="UP001162162"/>
    </source>
</evidence>
<keyword evidence="1" id="KW-0812">Transmembrane</keyword>
<dbReference type="InterPro" id="IPR052808">
    <property type="entry name" value="GPCR_Mth-like"/>
</dbReference>
<dbReference type="EMBL" id="JAPWTK010000015">
    <property type="protein sequence ID" value="KAJ8958953.1"/>
    <property type="molecule type" value="Genomic_DNA"/>
</dbReference>
<accession>A0AAV8Z498</accession>
<keyword evidence="1" id="KW-0472">Membrane</keyword>
<dbReference type="Proteomes" id="UP001162162">
    <property type="component" value="Unassembled WGS sequence"/>
</dbReference>
<keyword evidence="3" id="KW-1185">Reference proteome</keyword>
<evidence type="ECO:0008006" key="4">
    <source>
        <dbReference type="Google" id="ProtNLM"/>
    </source>
</evidence>
<feature type="transmembrane region" description="Helical" evidence="1">
    <location>
        <begin position="315"/>
        <end position="333"/>
    </location>
</feature>
<dbReference type="PANTHER" id="PTHR46953:SF1">
    <property type="entry name" value="G-PROTEIN COUPLED RECEPTOR MTH-LIKE 1-RELATED"/>
    <property type="match status" value="1"/>
</dbReference>
<sequence length="382" mass="43583">MLYYLFLSTLTDGASMVTSTTELAKCCDFGSAFFTSNGSHFCNKTDSTREMLKTNLVFNKTRGECVEILNSRLYLFEVKDSVPFARDDITYVLVPKCCPKNFSYVPSLHSCVEDNKNDLFNTNDVSVGLPSCKITYDYELALEDEFVVYKNYIHLPGFGEEIPRGEYCVDRTTRNTFVVKACKSYDVCTKVQCIHKCCSDGKSFVNGSHCIDTYIYGINLDYLAQLVGNYSDDIALVHGYETGVYIPTKFNFYLDERGNFYSYEEKIGNKMYPADEETYCIEHATKNGIIYGYTLFRIIPKTESFIEKKFLFNRWAMVVSCVFLILTIMYYVISGERNKVFGKILISFCTSLLVLFVLLIYSAFKSDLKLLGAKTLCKATVL</sequence>
<proteinExistence type="predicted"/>